<reference evidence="2 3" key="1">
    <citation type="submission" date="2015-04" db="EMBL/GenBank/DDBJ databases">
        <title>Whole genome shotgun sequence of Sphingomonas changbaiensis NBRC 104936.</title>
        <authorList>
            <person name="Katano-Makiyama Y."/>
            <person name="Hosoyama A."/>
            <person name="Hashimoto M."/>
            <person name="Noguchi M."/>
            <person name="Tsuchikane K."/>
            <person name="Ohji S."/>
            <person name="Yamazoe A."/>
            <person name="Ichikawa N."/>
            <person name="Kimura A."/>
            <person name="Fujita N."/>
        </authorList>
    </citation>
    <scope>NUCLEOTIDE SEQUENCE [LARGE SCALE GENOMIC DNA]</scope>
    <source>
        <strain evidence="2 3">NBRC 104936</strain>
    </source>
</reference>
<feature type="transmembrane region" description="Helical" evidence="1">
    <location>
        <begin position="56"/>
        <end position="80"/>
    </location>
</feature>
<keyword evidence="1" id="KW-0812">Transmembrane</keyword>
<dbReference type="Pfam" id="PF11821">
    <property type="entry name" value="ActD"/>
    <property type="match status" value="1"/>
</dbReference>
<sequence>MAEPPILGLLGEFGTADALLGAVKRAREAGYQHIDAFSPYPVEGMAEALSIRDHRIGWLSVIGGAVGIAATLAVQVFVNFDYPIEVGGRPLIALPAFFVVDFELMILCAVLFPIIGMLWMNRLPRLHHPLFGTPRFSLASDDRFFLYIEADDPKFDRDGTRGFLGSLGAWSIEAVRP</sequence>
<keyword evidence="3" id="KW-1185">Reference proteome</keyword>
<evidence type="ECO:0000313" key="2">
    <source>
        <dbReference type="EMBL" id="GAO38468.1"/>
    </source>
</evidence>
<organism evidence="2 3">
    <name type="scientific">Sphingomonas changbaiensis NBRC 104936</name>
    <dbReference type="NCBI Taxonomy" id="1219043"/>
    <lineage>
        <taxon>Bacteria</taxon>
        <taxon>Pseudomonadati</taxon>
        <taxon>Pseudomonadota</taxon>
        <taxon>Alphaproteobacteria</taxon>
        <taxon>Sphingomonadales</taxon>
        <taxon>Sphingomonadaceae</taxon>
        <taxon>Sphingomonas</taxon>
    </lineage>
</organism>
<keyword evidence="1" id="KW-1133">Transmembrane helix</keyword>
<name>A0A0E9MLU3_9SPHN</name>
<evidence type="ECO:0000313" key="3">
    <source>
        <dbReference type="Proteomes" id="UP000033202"/>
    </source>
</evidence>
<dbReference type="PANTHER" id="PTHR40394">
    <property type="entry name" value="LIPOPROTEIN-RELATED"/>
    <property type="match status" value="1"/>
</dbReference>
<proteinExistence type="predicted"/>
<evidence type="ECO:0000256" key="1">
    <source>
        <dbReference type="SAM" id="Phobius"/>
    </source>
</evidence>
<dbReference type="AlphaFoldDB" id="A0A0E9MLU3"/>
<dbReference type="RefSeq" id="WP_046347300.1">
    <property type="nucleotide sequence ID" value="NZ_BBWU01000015.1"/>
</dbReference>
<evidence type="ECO:0008006" key="4">
    <source>
        <dbReference type="Google" id="ProtNLM"/>
    </source>
</evidence>
<dbReference type="OrthoDB" id="9792475at2"/>
<gene>
    <name evidence="2" type="ORF">SCH01S_15_00930</name>
</gene>
<dbReference type="STRING" id="1219043.SCH01S_15_00930"/>
<dbReference type="EMBL" id="BBWU01000015">
    <property type="protein sequence ID" value="GAO38468.1"/>
    <property type="molecule type" value="Genomic_DNA"/>
</dbReference>
<dbReference type="PANTHER" id="PTHR40394:SF2">
    <property type="entry name" value="QUINOL:CYTOCHROME C OXIDOREDUCTASE MEMBRANE PROTEIN"/>
    <property type="match status" value="1"/>
</dbReference>
<feature type="transmembrane region" description="Helical" evidence="1">
    <location>
        <begin position="92"/>
        <end position="119"/>
    </location>
</feature>
<dbReference type="InterPro" id="IPR021776">
    <property type="entry name" value="ActD"/>
</dbReference>
<comment type="caution">
    <text evidence="2">The sequence shown here is derived from an EMBL/GenBank/DDBJ whole genome shotgun (WGS) entry which is preliminary data.</text>
</comment>
<accession>A0A0E9MLU3</accession>
<keyword evidence="1" id="KW-0472">Membrane</keyword>
<protein>
    <recommendedName>
        <fullName evidence="4">DUF3341 domain-containing protein</fullName>
    </recommendedName>
</protein>
<dbReference type="Proteomes" id="UP000033202">
    <property type="component" value="Unassembled WGS sequence"/>
</dbReference>